<accession>A0ABV6AX60</accession>
<evidence type="ECO:0000256" key="3">
    <source>
        <dbReference type="ARBA" id="ARBA00022840"/>
    </source>
</evidence>
<dbReference type="SUPFAM" id="SSF50891">
    <property type="entry name" value="Cyclophilin-like"/>
    <property type="match status" value="1"/>
</dbReference>
<dbReference type="InterPro" id="IPR010016">
    <property type="entry name" value="PxpB"/>
</dbReference>
<dbReference type="SMART" id="SM00796">
    <property type="entry name" value="AHS1"/>
    <property type="match status" value="1"/>
</dbReference>
<keyword evidence="1" id="KW-0547">Nucleotide-binding</keyword>
<dbReference type="SUPFAM" id="SSF160467">
    <property type="entry name" value="PH0987 N-terminal domain-like"/>
    <property type="match status" value="1"/>
</dbReference>
<dbReference type="InterPro" id="IPR003778">
    <property type="entry name" value="CT_A_B"/>
</dbReference>
<dbReference type="InterPro" id="IPR003833">
    <property type="entry name" value="CT_C_D"/>
</dbReference>
<name>A0ABV6AX60_9DEIO</name>
<protein>
    <submittedName>
        <fullName evidence="6">5-oxoprolinase subunit PxpB</fullName>
        <ecNumber evidence="6">3.5.2.9</ecNumber>
    </submittedName>
</protein>
<dbReference type="NCBIfam" id="TIGR00370">
    <property type="entry name" value="5-oxoprolinase subunit PxpB"/>
    <property type="match status" value="1"/>
</dbReference>
<dbReference type="EMBL" id="JBHLYR010000013">
    <property type="protein sequence ID" value="MFB9991280.1"/>
    <property type="molecule type" value="Genomic_DNA"/>
</dbReference>
<gene>
    <name evidence="6" type="primary">pxpB</name>
    <name evidence="6" type="ORF">ACFFLM_04710</name>
</gene>
<evidence type="ECO:0000256" key="1">
    <source>
        <dbReference type="ARBA" id="ARBA00022741"/>
    </source>
</evidence>
<feature type="domain" description="Carboxyltransferase" evidence="4">
    <location>
        <begin position="4"/>
        <end position="198"/>
    </location>
</feature>
<keyword evidence="2 6" id="KW-0378">Hydrolase</keyword>
<dbReference type="GO" id="GO:0017168">
    <property type="term" value="F:5-oxoprolinase (ATP-hydrolyzing) activity"/>
    <property type="evidence" value="ECO:0007669"/>
    <property type="project" value="UniProtKB-EC"/>
</dbReference>
<comment type="caution">
    <text evidence="6">The sequence shown here is derived from an EMBL/GenBank/DDBJ whole genome shotgun (WGS) entry which is preliminary data.</text>
</comment>
<dbReference type="PANTHER" id="PTHR43309:SF3">
    <property type="entry name" value="5-OXOPROLINASE SUBUNIT C"/>
    <property type="match status" value="1"/>
</dbReference>
<dbReference type="Pfam" id="PF02682">
    <property type="entry name" value="CT_C_D"/>
    <property type="match status" value="1"/>
</dbReference>
<keyword evidence="3" id="KW-0067">ATP-binding</keyword>
<dbReference type="Gene3D" id="3.30.1360.40">
    <property type="match status" value="1"/>
</dbReference>
<feature type="domain" description="Carboxyltransferase" evidence="5">
    <location>
        <begin position="257"/>
        <end position="530"/>
    </location>
</feature>
<dbReference type="SMART" id="SM00797">
    <property type="entry name" value="AHS2"/>
    <property type="match status" value="1"/>
</dbReference>
<evidence type="ECO:0000259" key="4">
    <source>
        <dbReference type="SMART" id="SM00796"/>
    </source>
</evidence>
<keyword evidence="7" id="KW-1185">Reference proteome</keyword>
<dbReference type="Gene3D" id="2.40.100.10">
    <property type="entry name" value="Cyclophilin-like"/>
    <property type="match status" value="2"/>
</dbReference>
<evidence type="ECO:0000256" key="2">
    <source>
        <dbReference type="ARBA" id="ARBA00022801"/>
    </source>
</evidence>
<dbReference type="Pfam" id="PF02626">
    <property type="entry name" value="CT_A_B"/>
    <property type="match status" value="1"/>
</dbReference>
<evidence type="ECO:0000313" key="6">
    <source>
        <dbReference type="EMBL" id="MFB9991280.1"/>
    </source>
</evidence>
<dbReference type="PANTHER" id="PTHR43309">
    <property type="entry name" value="5-OXOPROLINASE SUBUNIT C"/>
    <property type="match status" value="1"/>
</dbReference>
<dbReference type="InterPro" id="IPR052708">
    <property type="entry name" value="PxpC"/>
</dbReference>
<dbReference type="InterPro" id="IPR029000">
    <property type="entry name" value="Cyclophilin-like_dom_sf"/>
</dbReference>
<evidence type="ECO:0000259" key="5">
    <source>
        <dbReference type="SMART" id="SM00797"/>
    </source>
</evidence>
<reference evidence="6 7" key="1">
    <citation type="submission" date="2024-09" db="EMBL/GenBank/DDBJ databases">
        <authorList>
            <person name="Sun Q."/>
            <person name="Mori K."/>
        </authorList>
    </citation>
    <scope>NUCLEOTIDE SEQUENCE [LARGE SCALE GENOMIC DNA]</scope>
    <source>
        <strain evidence="6 7">JCM 13503</strain>
    </source>
</reference>
<dbReference type="Proteomes" id="UP001589733">
    <property type="component" value="Unassembled WGS sequence"/>
</dbReference>
<sequence length="534" mass="57267">MQHLEGLYVQFCTELDRQQNVRLHALHRRLQQDLLDGVTDLYPGYVNLYIEFDVGLIRRETVRGWVAAHLDALPEQNPADQTGGRNVEIPVRYDGEDLENVAAQTGLSTAEVVRLHSAPAYHVYAVGFTPGFPFLGELPEPLRLPRRSTPRAGVPFNAVAIAAAQSCVYVLPSPGGWHLLGTALTTIYDPNRPQPFMISPGDAVRFVPTQPPTRDDLPSVPGVRPLWPAAPHSPVLHVVKPGLQDILVDAGRFRQAHYGLARSGPLDERSAELANHLAGNPSGTPLLELTLLGPRLTALKDVTLAVAGYGMTPRIDGGVAQTPGHFVMRAGQTLDFKPTDQGARSYLAVAGGLETQPFLGSSSVDRTGRIGRPLQAGDVLGLGGPDLGTTEFPALSLTDTFSSPLLSPLPPSEVTLRLLPGPQASFDALVALASAPFQVSSGDRMGIRLSGPQVPGGQVISEATPHGAVQVTPAGQPILLLADRGRIGGYHKPAVIHPEDLPLAAQLRPNQLVHLRPYVSGPPETWARRWFMPV</sequence>
<dbReference type="EC" id="3.5.2.9" evidence="6"/>
<evidence type="ECO:0000313" key="7">
    <source>
        <dbReference type="Proteomes" id="UP001589733"/>
    </source>
</evidence>
<proteinExistence type="predicted"/>
<organism evidence="6 7">
    <name type="scientific">Deinococcus oregonensis</name>
    <dbReference type="NCBI Taxonomy" id="1805970"/>
    <lineage>
        <taxon>Bacteria</taxon>
        <taxon>Thermotogati</taxon>
        <taxon>Deinococcota</taxon>
        <taxon>Deinococci</taxon>
        <taxon>Deinococcales</taxon>
        <taxon>Deinococcaceae</taxon>
        <taxon>Deinococcus</taxon>
    </lineage>
</organism>
<dbReference type="RefSeq" id="WP_380006050.1">
    <property type="nucleotide sequence ID" value="NZ_JBHLYR010000013.1"/>
</dbReference>